<protein>
    <submittedName>
        <fullName evidence="3">Uncharacterized protein</fullName>
    </submittedName>
</protein>
<dbReference type="AlphaFoldDB" id="A0A914Y6P4"/>
<dbReference type="WBParaSite" id="PSU_v2.g15870.t1">
    <property type="protein sequence ID" value="PSU_v2.g15870.t1"/>
    <property type="gene ID" value="PSU_v2.g15870"/>
</dbReference>
<feature type="compositionally biased region" description="Basic and acidic residues" evidence="1">
    <location>
        <begin position="140"/>
        <end position="149"/>
    </location>
</feature>
<accession>A0A914Y6P4</accession>
<sequence>MSSTILEIVNQLLAIKEKCGNIHKSWKDAVQRFENTKVHIPLERTVYLQEVGHYKILLGQEHSKMVDLERLLRDAAAKERLEVGRLLKETTEELIKKNRYFPSPLVIMHKPKRRYNEEEEFYQPFLDEVIQTEPAAKKSKKEEKKEESKVAAANITTSTEEKEEKKEESEEMEAGANKL</sequence>
<evidence type="ECO:0000313" key="2">
    <source>
        <dbReference type="Proteomes" id="UP000887577"/>
    </source>
</evidence>
<keyword evidence="2" id="KW-1185">Reference proteome</keyword>
<name>A0A914Y6P4_9BILA</name>
<organism evidence="2 3">
    <name type="scientific">Panagrolaimus superbus</name>
    <dbReference type="NCBI Taxonomy" id="310955"/>
    <lineage>
        <taxon>Eukaryota</taxon>
        <taxon>Metazoa</taxon>
        <taxon>Ecdysozoa</taxon>
        <taxon>Nematoda</taxon>
        <taxon>Chromadorea</taxon>
        <taxon>Rhabditida</taxon>
        <taxon>Tylenchina</taxon>
        <taxon>Panagrolaimomorpha</taxon>
        <taxon>Panagrolaimoidea</taxon>
        <taxon>Panagrolaimidae</taxon>
        <taxon>Panagrolaimus</taxon>
    </lineage>
</organism>
<feature type="compositionally biased region" description="Basic and acidic residues" evidence="1">
    <location>
        <begin position="159"/>
        <end position="168"/>
    </location>
</feature>
<proteinExistence type="predicted"/>
<evidence type="ECO:0000313" key="3">
    <source>
        <dbReference type="WBParaSite" id="PSU_v2.g15870.t1"/>
    </source>
</evidence>
<reference evidence="3" key="1">
    <citation type="submission" date="2022-11" db="UniProtKB">
        <authorList>
            <consortium name="WormBaseParasite"/>
        </authorList>
    </citation>
    <scope>IDENTIFICATION</scope>
</reference>
<dbReference type="Proteomes" id="UP000887577">
    <property type="component" value="Unplaced"/>
</dbReference>
<evidence type="ECO:0000256" key="1">
    <source>
        <dbReference type="SAM" id="MobiDB-lite"/>
    </source>
</evidence>
<feature type="region of interest" description="Disordered" evidence="1">
    <location>
        <begin position="134"/>
        <end position="179"/>
    </location>
</feature>